<name>A0A7S4G5E5_9EUGL</name>
<feature type="region of interest" description="Disordered" evidence="1">
    <location>
        <begin position="21"/>
        <end position="73"/>
    </location>
</feature>
<dbReference type="AlphaFoldDB" id="A0A7S4G5E5"/>
<evidence type="ECO:0000313" key="2">
    <source>
        <dbReference type="EMBL" id="CAE0825731.1"/>
    </source>
</evidence>
<accession>A0A7S4G5E5</accession>
<feature type="compositionally biased region" description="Polar residues" evidence="1">
    <location>
        <begin position="52"/>
        <end position="65"/>
    </location>
</feature>
<dbReference type="EMBL" id="HBJA01107026">
    <property type="protein sequence ID" value="CAE0825731.1"/>
    <property type="molecule type" value="Transcribed_RNA"/>
</dbReference>
<sequence>MAKGHWRKCWTIPRSAAALLPQNARQCPQRAHPREAAPSRPPISAPAARHTGPTQAAGTYASQRPAQKGGGRHDTAGGMSYCVQCLGSPDFSCAARVLSCYHNTACSWSLPLVSLHLVFHPVLSAWPPGTV</sequence>
<reference evidence="2" key="1">
    <citation type="submission" date="2021-01" db="EMBL/GenBank/DDBJ databases">
        <authorList>
            <person name="Corre E."/>
            <person name="Pelletier E."/>
            <person name="Niang G."/>
            <person name="Scheremetjew M."/>
            <person name="Finn R."/>
            <person name="Kale V."/>
            <person name="Holt S."/>
            <person name="Cochrane G."/>
            <person name="Meng A."/>
            <person name="Brown T."/>
            <person name="Cohen L."/>
        </authorList>
    </citation>
    <scope>NUCLEOTIDE SEQUENCE</scope>
    <source>
        <strain evidence="2">CCMP1594</strain>
    </source>
</reference>
<evidence type="ECO:0000256" key="1">
    <source>
        <dbReference type="SAM" id="MobiDB-lite"/>
    </source>
</evidence>
<proteinExistence type="predicted"/>
<protein>
    <submittedName>
        <fullName evidence="2">Uncharacterized protein</fullName>
    </submittedName>
</protein>
<gene>
    <name evidence="2" type="ORF">EGYM00163_LOCUS36983</name>
</gene>
<organism evidence="2">
    <name type="scientific">Eutreptiella gymnastica</name>
    <dbReference type="NCBI Taxonomy" id="73025"/>
    <lineage>
        <taxon>Eukaryota</taxon>
        <taxon>Discoba</taxon>
        <taxon>Euglenozoa</taxon>
        <taxon>Euglenida</taxon>
        <taxon>Spirocuta</taxon>
        <taxon>Euglenophyceae</taxon>
        <taxon>Eutreptiales</taxon>
        <taxon>Eutreptiaceae</taxon>
        <taxon>Eutreptiella</taxon>
    </lineage>
</organism>